<dbReference type="InterPro" id="IPR050611">
    <property type="entry name" value="ABCF"/>
</dbReference>
<dbReference type="InterPro" id="IPR003593">
    <property type="entry name" value="AAA+_ATPase"/>
</dbReference>
<keyword evidence="1" id="KW-0677">Repeat</keyword>
<dbReference type="InterPro" id="IPR032781">
    <property type="entry name" value="ABC_tran_Xtn"/>
</dbReference>
<dbReference type="InterPro" id="IPR037118">
    <property type="entry name" value="Val-tRNA_synth_C_sf"/>
</dbReference>
<feature type="domain" description="ABC transporter" evidence="8">
    <location>
        <begin position="312"/>
        <end position="526"/>
    </location>
</feature>
<dbReference type="RefSeq" id="WP_086658718.1">
    <property type="nucleotide sequence ID" value="NZ_JBJJWX010000001.1"/>
</dbReference>
<dbReference type="FunFam" id="3.40.50.300:FF:002053">
    <property type="entry name" value="ABC transporter ATP-binding protein"/>
    <property type="match status" value="1"/>
</dbReference>
<evidence type="ECO:0000256" key="1">
    <source>
        <dbReference type="ARBA" id="ARBA00022737"/>
    </source>
</evidence>
<dbReference type="PROSITE" id="PS00211">
    <property type="entry name" value="ABC_TRANSPORTER_1"/>
    <property type="match status" value="2"/>
</dbReference>
<evidence type="ECO:0000313" key="10">
    <source>
        <dbReference type="Proteomes" id="UP000194641"/>
    </source>
</evidence>
<sequence>MSLLVISDLTLRIAGRTLLNQADLSIEPGRKVGLVGRNGAGKSTLLAAIAGDIAPDGGDIRLSSRARMARVKQEAPADGASLIDTVLAGDVERTALLTESETATDPVRIAEIHERLRAIQADSAPARAASVLAGLGFSAEAQLRPVSDFSGGWRMRVSLATALFLEPDLLLLDEPTNHLDLEATLWLETWLIRFAGAALIVSHDRGLLDSCVDAIAHLDKGKLTLTPGGYENFVRIRTEHALQQARQAEKIAAQRAHMQSFVDRFRAKATKARQAQARVKALEKLPVIEAVVEDTPTRFAFPEPEQLPPPMLTMNRVSVGYGGKPVLSNISLRLDMEDRIALLGANGNGKSTFAKLVAGRLAPLSGTMERNPRLKIGYFAQHQAEELVLDDTPIDHMSRALPKALPPVVRAQLARFGLDAERAETAVRDLSGGEKARLLLALATRDAPQLLILDEPTNHLDLDARDALVRALSEFEGAVLLISHDPHLVELVADRLWLVGDGKVTPFEGDMAEYRSWLIEQNRASNRATKPDAQGTQSRKDDRRDRAEARKAQAPLRKIIKDAEAKLAKLATERAKIETTLADPALYTDGKTNEVTKLNTRLAAIGKEQADLEEKWLEAEAELEASTADED</sequence>
<dbReference type="SMART" id="SM00382">
    <property type="entry name" value="AAA"/>
    <property type="match status" value="2"/>
</dbReference>
<dbReference type="GO" id="GO:0016740">
    <property type="term" value="F:transferase activity"/>
    <property type="evidence" value="ECO:0007669"/>
    <property type="project" value="UniProtKB-KW"/>
</dbReference>
<comment type="caution">
    <text evidence="9">The sequence shown here is derived from an EMBL/GenBank/DDBJ whole genome shotgun (WGS) entry which is preliminary data.</text>
</comment>
<feature type="coiled-coil region" evidence="6">
    <location>
        <begin position="560"/>
        <end position="615"/>
    </location>
</feature>
<dbReference type="PANTHER" id="PTHR19211:SF14">
    <property type="entry name" value="ATP-BINDING CASSETTE SUB-FAMILY F MEMBER 1"/>
    <property type="match status" value="1"/>
</dbReference>
<dbReference type="Pfam" id="PF12848">
    <property type="entry name" value="ABC_tran_Xtn"/>
    <property type="match status" value="1"/>
</dbReference>
<evidence type="ECO:0000259" key="8">
    <source>
        <dbReference type="PROSITE" id="PS50893"/>
    </source>
</evidence>
<dbReference type="PROSITE" id="PS50893">
    <property type="entry name" value="ABC_TRANSPORTER_2"/>
    <property type="match status" value="2"/>
</dbReference>
<evidence type="ECO:0000256" key="2">
    <source>
        <dbReference type="ARBA" id="ARBA00022741"/>
    </source>
</evidence>
<feature type="region of interest" description="Disordered" evidence="7">
    <location>
        <begin position="523"/>
        <end position="553"/>
    </location>
</feature>
<dbReference type="InterPro" id="IPR017871">
    <property type="entry name" value="ABC_transporter-like_CS"/>
</dbReference>
<protein>
    <recommendedName>
        <fullName evidence="5">Probable ATP-binding protein YheS</fullName>
    </recommendedName>
</protein>
<evidence type="ECO:0000256" key="3">
    <source>
        <dbReference type="ARBA" id="ARBA00022840"/>
    </source>
</evidence>
<dbReference type="GO" id="GO:0016887">
    <property type="term" value="F:ATP hydrolysis activity"/>
    <property type="evidence" value="ECO:0007669"/>
    <property type="project" value="InterPro"/>
</dbReference>
<dbReference type="GO" id="GO:0003677">
    <property type="term" value="F:DNA binding"/>
    <property type="evidence" value="ECO:0007669"/>
    <property type="project" value="InterPro"/>
</dbReference>
<dbReference type="Gene3D" id="1.10.287.380">
    <property type="entry name" value="Valyl-tRNA synthetase, C-terminal domain"/>
    <property type="match status" value="1"/>
</dbReference>
<organism evidence="9 10">
    <name type="scientific">Acetobacter indonesiensis</name>
    <dbReference type="NCBI Taxonomy" id="104101"/>
    <lineage>
        <taxon>Bacteria</taxon>
        <taxon>Pseudomonadati</taxon>
        <taxon>Pseudomonadota</taxon>
        <taxon>Alphaproteobacteria</taxon>
        <taxon>Acetobacterales</taxon>
        <taxon>Acetobacteraceae</taxon>
        <taxon>Acetobacter</taxon>
    </lineage>
</organism>
<name>A0A252AY44_9PROT</name>
<keyword evidence="9" id="KW-0808">Transferase</keyword>
<reference evidence="10" key="1">
    <citation type="submission" date="2014-06" db="EMBL/GenBank/DDBJ databases">
        <authorList>
            <person name="Winans N.J."/>
            <person name="Newell P.D."/>
            <person name="Douglas A.E."/>
        </authorList>
    </citation>
    <scope>NUCLEOTIDE SEQUENCE [LARGE SCALE GENOMIC DNA]</scope>
</reference>
<comment type="similarity">
    <text evidence="4">Belongs to the ABC transporter superfamily. ABCF family. YheS subfamily.</text>
</comment>
<evidence type="ECO:0000256" key="5">
    <source>
        <dbReference type="ARBA" id="ARBA00069073"/>
    </source>
</evidence>
<keyword evidence="6" id="KW-0175">Coiled coil</keyword>
<dbReference type="Gene3D" id="3.40.50.300">
    <property type="entry name" value="P-loop containing nucleotide triphosphate hydrolases"/>
    <property type="match status" value="2"/>
</dbReference>
<evidence type="ECO:0000313" key="9">
    <source>
        <dbReference type="EMBL" id="OUI96369.1"/>
    </source>
</evidence>
<accession>A0A252AY44</accession>
<dbReference type="AlphaFoldDB" id="A0A252AY44"/>
<dbReference type="InterPro" id="IPR032524">
    <property type="entry name" value="ABC_tran_C"/>
</dbReference>
<dbReference type="GO" id="GO:0005524">
    <property type="term" value="F:ATP binding"/>
    <property type="evidence" value="ECO:0007669"/>
    <property type="project" value="UniProtKB-KW"/>
</dbReference>
<evidence type="ECO:0000256" key="4">
    <source>
        <dbReference type="ARBA" id="ARBA00061571"/>
    </source>
</evidence>
<evidence type="ECO:0000256" key="6">
    <source>
        <dbReference type="SAM" id="Coils"/>
    </source>
</evidence>
<evidence type="ECO:0000256" key="7">
    <source>
        <dbReference type="SAM" id="MobiDB-lite"/>
    </source>
</evidence>
<dbReference type="Proteomes" id="UP000194641">
    <property type="component" value="Unassembled WGS sequence"/>
</dbReference>
<feature type="domain" description="ABC transporter" evidence="8">
    <location>
        <begin position="4"/>
        <end position="245"/>
    </location>
</feature>
<keyword evidence="3" id="KW-0067">ATP-binding</keyword>
<dbReference type="EMBL" id="JOPA01000004">
    <property type="protein sequence ID" value="OUI96369.1"/>
    <property type="molecule type" value="Genomic_DNA"/>
</dbReference>
<dbReference type="PANTHER" id="PTHR19211">
    <property type="entry name" value="ATP-BINDING TRANSPORT PROTEIN-RELATED"/>
    <property type="match status" value="1"/>
</dbReference>
<dbReference type="Pfam" id="PF00005">
    <property type="entry name" value="ABC_tran"/>
    <property type="match status" value="2"/>
</dbReference>
<gene>
    <name evidence="9" type="ORF">HK17_12210</name>
</gene>
<dbReference type="SUPFAM" id="SSF52540">
    <property type="entry name" value="P-loop containing nucleoside triphosphate hydrolases"/>
    <property type="match status" value="2"/>
</dbReference>
<dbReference type="InterPro" id="IPR003439">
    <property type="entry name" value="ABC_transporter-like_ATP-bd"/>
</dbReference>
<proteinExistence type="inferred from homology"/>
<dbReference type="Pfam" id="PF16326">
    <property type="entry name" value="ABC_tran_CTD"/>
    <property type="match status" value="1"/>
</dbReference>
<keyword evidence="2" id="KW-0547">Nucleotide-binding</keyword>
<dbReference type="CDD" id="cd03221">
    <property type="entry name" value="ABCF_EF-3"/>
    <property type="match status" value="2"/>
</dbReference>
<dbReference type="FunFam" id="3.40.50.300:FF:000011">
    <property type="entry name" value="Putative ABC transporter ATP-binding component"/>
    <property type="match status" value="1"/>
</dbReference>
<feature type="compositionally biased region" description="Basic and acidic residues" evidence="7">
    <location>
        <begin position="538"/>
        <end position="551"/>
    </location>
</feature>
<dbReference type="InterPro" id="IPR027417">
    <property type="entry name" value="P-loop_NTPase"/>
</dbReference>